<reference evidence="6 7" key="1">
    <citation type="submission" date="2020-01" db="EMBL/GenBank/DDBJ databases">
        <authorList>
            <person name="Lee S.D."/>
        </authorList>
    </citation>
    <scope>NUCLEOTIDE SEQUENCE [LARGE SCALE GENOMIC DNA]</scope>
    <source>
        <strain evidence="6 7">SAP-1</strain>
    </source>
</reference>
<dbReference type="InterPro" id="IPR036693">
    <property type="entry name" value="TF_LuxR_autoind-bd_dom_sf"/>
</dbReference>
<dbReference type="GO" id="GO:0003677">
    <property type="term" value="F:DNA binding"/>
    <property type="evidence" value="ECO:0007669"/>
    <property type="project" value="UniProtKB-KW"/>
</dbReference>
<dbReference type="InterPro" id="IPR036388">
    <property type="entry name" value="WH-like_DNA-bd_sf"/>
</dbReference>
<dbReference type="SMART" id="SM00421">
    <property type="entry name" value="HTH_LUXR"/>
    <property type="match status" value="1"/>
</dbReference>
<organism evidence="6 7">
    <name type="scientific">Rouxiella aceris</name>
    <dbReference type="NCBI Taxonomy" id="2703884"/>
    <lineage>
        <taxon>Bacteria</taxon>
        <taxon>Pseudomonadati</taxon>
        <taxon>Pseudomonadota</taxon>
        <taxon>Gammaproteobacteria</taxon>
        <taxon>Enterobacterales</taxon>
        <taxon>Yersiniaceae</taxon>
        <taxon>Rouxiella</taxon>
    </lineage>
</organism>
<dbReference type="Proteomes" id="UP000585363">
    <property type="component" value="Unassembled WGS sequence"/>
</dbReference>
<evidence type="ECO:0000256" key="1">
    <source>
        <dbReference type="ARBA" id="ARBA00023015"/>
    </source>
</evidence>
<dbReference type="SUPFAM" id="SSF75516">
    <property type="entry name" value="Pheromone-binding domain of LuxR-like quorum-sensing transcription factors"/>
    <property type="match status" value="1"/>
</dbReference>
<proteinExistence type="predicted"/>
<dbReference type="EMBL" id="JAADJU010000006">
    <property type="protein sequence ID" value="NMP27716.1"/>
    <property type="molecule type" value="Genomic_DNA"/>
</dbReference>
<accession>A0A848MKC9</accession>
<keyword evidence="2" id="KW-0238">DNA-binding</keyword>
<dbReference type="Pfam" id="PF03472">
    <property type="entry name" value="Autoind_bind"/>
    <property type="match status" value="1"/>
</dbReference>
<evidence type="ECO:0000256" key="3">
    <source>
        <dbReference type="ARBA" id="ARBA00023159"/>
    </source>
</evidence>
<dbReference type="InterPro" id="IPR005143">
    <property type="entry name" value="TF_LuxR_autoind-bd_dom"/>
</dbReference>
<sequence length="239" mass="27942">MMSNFYANEEINSKIEFILNEKLLENKEIKFGYFIISKKDLNDICIINNHPEWFDLYVKHRHQMVDPVVLKALSRVESFDWDEEIMISSKLVLPKVMLHAKEYLINSGHTFIIHDYKNNLALLSIFNHETIKKERGTLLNIEKQFSLFVKIHQKLLSLYEFFEKNNKTSSINITKRENEILYWAAIGKTYKEIAIILGITEYTVKFHMAKVVNKLAAVNAKHAIRLASDAKLITTPPIK</sequence>
<keyword evidence="3" id="KW-0010">Activator</keyword>
<dbReference type="AlphaFoldDB" id="A0A848MKC9"/>
<dbReference type="PROSITE" id="PS50043">
    <property type="entry name" value="HTH_LUXR_2"/>
    <property type="match status" value="1"/>
</dbReference>
<dbReference type="PANTHER" id="PTHR44688:SF16">
    <property type="entry name" value="DNA-BINDING TRANSCRIPTIONAL ACTIVATOR DEVR_DOSR"/>
    <property type="match status" value="1"/>
</dbReference>
<keyword evidence="7" id="KW-1185">Reference proteome</keyword>
<dbReference type="Gene3D" id="3.30.450.80">
    <property type="entry name" value="Transcription factor LuxR-like, autoinducer-binding domain"/>
    <property type="match status" value="1"/>
</dbReference>
<dbReference type="PRINTS" id="PR00038">
    <property type="entry name" value="HTHLUXR"/>
</dbReference>
<evidence type="ECO:0000256" key="4">
    <source>
        <dbReference type="ARBA" id="ARBA00023163"/>
    </source>
</evidence>
<comment type="caution">
    <text evidence="6">The sequence shown here is derived from an EMBL/GenBank/DDBJ whole genome shotgun (WGS) entry which is preliminary data.</text>
</comment>
<dbReference type="InterPro" id="IPR000792">
    <property type="entry name" value="Tscrpt_reg_LuxR_C"/>
</dbReference>
<dbReference type="InterPro" id="IPR016032">
    <property type="entry name" value="Sig_transdc_resp-reg_C-effctor"/>
</dbReference>
<dbReference type="SUPFAM" id="SSF46894">
    <property type="entry name" value="C-terminal effector domain of the bipartite response regulators"/>
    <property type="match status" value="1"/>
</dbReference>
<dbReference type="PANTHER" id="PTHR44688">
    <property type="entry name" value="DNA-BINDING TRANSCRIPTIONAL ACTIVATOR DEVR_DOSR"/>
    <property type="match status" value="1"/>
</dbReference>
<protein>
    <submittedName>
        <fullName evidence="6">LuxR family transcriptional regulator</fullName>
    </submittedName>
</protein>
<evidence type="ECO:0000256" key="2">
    <source>
        <dbReference type="ARBA" id="ARBA00023125"/>
    </source>
</evidence>
<evidence type="ECO:0000259" key="5">
    <source>
        <dbReference type="PROSITE" id="PS50043"/>
    </source>
</evidence>
<evidence type="ECO:0000313" key="7">
    <source>
        <dbReference type="Proteomes" id="UP000585363"/>
    </source>
</evidence>
<reference evidence="6 7" key="2">
    <citation type="submission" date="2020-06" db="EMBL/GenBank/DDBJ databases">
        <title>Polyphasic characterization of a Rahnella strain isolated from tree sap.</title>
        <authorList>
            <person name="Kim I.S."/>
        </authorList>
    </citation>
    <scope>NUCLEOTIDE SEQUENCE [LARGE SCALE GENOMIC DNA]</scope>
    <source>
        <strain evidence="6 7">SAP-1</strain>
    </source>
</reference>
<gene>
    <name evidence="6" type="ORF">GW590_12700</name>
</gene>
<dbReference type="Gene3D" id="1.10.10.10">
    <property type="entry name" value="Winged helix-like DNA-binding domain superfamily/Winged helix DNA-binding domain"/>
    <property type="match status" value="1"/>
</dbReference>
<dbReference type="CDD" id="cd06170">
    <property type="entry name" value="LuxR_C_like"/>
    <property type="match status" value="1"/>
</dbReference>
<keyword evidence="1" id="KW-0805">Transcription regulation</keyword>
<keyword evidence="4" id="KW-0804">Transcription</keyword>
<feature type="domain" description="HTH luxR-type" evidence="5">
    <location>
        <begin position="166"/>
        <end position="231"/>
    </location>
</feature>
<dbReference type="Pfam" id="PF00196">
    <property type="entry name" value="GerE"/>
    <property type="match status" value="1"/>
</dbReference>
<evidence type="ECO:0000313" key="6">
    <source>
        <dbReference type="EMBL" id="NMP27716.1"/>
    </source>
</evidence>
<dbReference type="GO" id="GO:0006355">
    <property type="term" value="P:regulation of DNA-templated transcription"/>
    <property type="evidence" value="ECO:0007669"/>
    <property type="project" value="InterPro"/>
</dbReference>
<name>A0A848MKC9_9GAMM</name>